<evidence type="ECO:0000259" key="4">
    <source>
        <dbReference type="PROSITE" id="PS51149"/>
    </source>
</evidence>
<dbReference type="GO" id="GO:0016829">
    <property type="term" value="F:lyase activity"/>
    <property type="evidence" value="ECO:0007669"/>
    <property type="project" value="UniProtKB-KW"/>
</dbReference>
<comment type="caution">
    <text evidence="6">The sequence shown here is derived from an EMBL/GenBank/DDBJ whole genome shotgun (WGS) entry which is preliminary data.</text>
</comment>
<accession>A0A926DPR1</accession>
<dbReference type="SUPFAM" id="SSF51998">
    <property type="entry name" value="PFL-like glycyl radical enzymes"/>
    <property type="match status" value="1"/>
</dbReference>
<dbReference type="InterPro" id="IPR051215">
    <property type="entry name" value="GRE"/>
</dbReference>
<evidence type="ECO:0000259" key="5">
    <source>
        <dbReference type="PROSITE" id="PS51554"/>
    </source>
</evidence>
<keyword evidence="1 3" id="KW-0556">Organic radical</keyword>
<gene>
    <name evidence="6" type="ORF">H8698_12255</name>
</gene>
<name>A0A926DPR1_9FIRM</name>
<dbReference type="PROSITE" id="PS51554">
    <property type="entry name" value="PFL"/>
    <property type="match status" value="1"/>
</dbReference>
<feature type="domain" description="Glycine radical" evidence="4">
    <location>
        <begin position="569"/>
        <end position="687"/>
    </location>
</feature>
<organism evidence="6 7">
    <name type="scientific">Congzhengia minquanensis</name>
    <dbReference type="NCBI Taxonomy" id="2763657"/>
    <lineage>
        <taxon>Bacteria</taxon>
        <taxon>Bacillati</taxon>
        <taxon>Bacillota</taxon>
        <taxon>Clostridia</taxon>
        <taxon>Eubacteriales</taxon>
        <taxon>Oscillospiraceae</taxon>
        <taxon>Congzhengia</taxon>
    </lineage>
</organism>
<dbReference type="Pfam" id="PF02901">
    <property type="entry name" value="PFL-like"/>
    <property type="match status" value="1"/>
</dbReference>
<dbReference type="AlphaFoldDB" id="A0A926DPR1"/>
<dbReference type="Pfam" id="PF01228">
    <property type="entry name" value="Gly_radical"/>
    <property type="match status" value="1"/>
</dbReference>
<evidence type="ECO:0000313" key="7">
    <source>
        <dbReference type="Proteomes" id="UP000611762"/>
    </source>
</evidence>
<dbReference type="PROSITE" id="PS51149">
    <property type="entry name" value="GLY_RADICAL_2"/>
    <property type="match status" value="1"/>
</dbReference>
<proteinExistence type="predicted"/>
<dbReference type="PANTHER" id="PTHR43641">
    <property type="entry name" value="FORMATE ACETYLTRANSFERASE 3-RELATED"/>
    <property type="match status" value="1"/>
</dbReference>
<dbReference type="EMBL" id="JACRSU010000005">
    <property type="protein sequence ID" value="MBC8541751.1"/>
    <property type="molecule type" value="Genomic_DNA"/>
</dbReference>
<dbReference type="Proteomes" id="UP000611762">
    <property type="component" value="Unassembled WGS sequence"/>
</dbReference>
<feature type="domain" description="PFL" evidence="5">
    <location>
        <begin position="1"/>
        <end position="562"/>
    </location>
</feature>
<keyword evidence="2" id="KW-0456">Lyase</keyword>
<protein>
    <recommendedName>
        <fullName evidence="8">Formate C-acetyltransferase</fullName>
    </recommendedName>
</protein>
<evidence type="ECO:0000256" key="3">
    <source>
        <dbReference type="PROSITE-ProRule" id="PRU00493"/>
    </source>
</evidence>
<dbReference type="GO" id="GO:0005829">
    <property type="term" value="C:cytosol"/>
    <property type="evidence" value="ECO:0007669"/>
    <property type="project" value="TreeGrafter"/>
</dbReference>
<evidence type="ECO:0008006" key="8">
    <source>
        <dbReference type="Google" id="ProtNLM"/>
    </source>
</evidence>
<sequence>MPLARKELLDYAERHSSKKDACDVLEADCKIIIYLLDNCKITVPENNRFFVNVNCKGILNQIAWKRAVIYDEELKKNKLSDGCNALAFTGTFDISHTTAEWERVISLGVYGIRTELKKYYERYATDDKKRRFFNNTIKVYDAALKFMKRCAEAALQNGKTEMANALLYLCKNSPSSFYEALQTTIVYYVLQHMFEGTYLRTLGRLDKLYFPYYKNENIDKSKRLIMDFIKEIDRLEAPSNIPFAIGGTDINGNDLINELSYLFLDAYKFAHTNNTKLHILCSDNTPSDIIESAFNGIRSGNNSIVFLSDKKVIDSLKKLGIEHSDATNYHVVGCYECGGYNELTCSCNARVNITKALELALNGGKDMLTSKTIGLETDSNFNNFNDLYAEFERQLVYLCNCAMKCTDLFEKHYNSIHSAPILSATYTSSLEKGGDLYCDNSAKYCNSSVNALGLATAVDSLAAIKKAVFEDKLMTIKELTEILKSNWTDKEPMRLFIKNRYPKFGNGNKTIDHMAKSIVDKLSETINGKPNVKGGKYRLGLFSIDWRWDFGEKTAASADGRLSGEPLSQNTSASFGADKMGATAHLMSLNTIDTVNTPNGAIVDIDLPLSAVQGKNGLKSLVSTLKTYFEFGGFAVHYNVLDTEILKDAKRNPEKYPNLQVRLCGWNVLFSSLSDKEKEEFIARSFK</sequence>
<dbReference type="RefSeq" id="WP_249313751.1">
    <property type="nucleotide sequence ID" value="NZ_JACRSU010000005.1"/>
</dbReference>
<dbReference type="Gene3D" id="3.20.70.20">
    <property type="match status" value="1"/>
</dbReference>
<dbReference type="PANTHER" id="PTHR43641:SF2">
    <property type="entry name" value="DEHYDRATASE YBIW-RELATED"/>
    <property type="match status" value="1"/>
</dbReference>
<reference evidence="6" key="1">
    <citation type="submission" date="2020-08" db="EMBL/GenBank/DDBJ databases">
        <title>Genome public.</title>
        <authorList>
            <person name="Liu C."/>
            <person name="Sun Q."/>
        </authorList>
    </citation>
    <scope>NUCLEOTIDE SEQUENCE</scope>
    <source>
        <strain evidence="6">H8</strain>
    </source>
</reference>
<keyword evidence="7" id="KW-1185">Reference proteome</keyword>
<feature type="modified residue" description="Glycine radical" evidence="3">
    <location>
        <position position="665"/>
    </location>
</feature>
<dbReference type="InterPro" id="IPR004184">
    <property type="entry name" value="PFL_dom"/>
</dbReference>
<dbReference type="InterPro" id="IPR001150">
    <property type="entry name" value="Gly_radical"/>
</dbReference>
<evidence type="ECO:0000256" key="2">
    <source>
        <dbReference type="ARBA" id="ARBA00023239"/>
    </source>
</evidence>
<evidence type="ECO:0000313" key="6">
    <source>
        <dbReference type="EMBL" id="MBC8541751.1"/>
    </source>
</evidence>
<evidence type="ECO:0000256" key="1">
    <source>
        <dbReference type="ARBA" id="ARBA00022818"/>
    </source>
</evidence>